<evidence type="ECO:0000313" key="5">
    <source>
        <dbReference type="Proteomes" id="UP001244011"/>
    </source>
</evidence>
<dbReference type="PANTHER" id="PTHR44229:SF4">
    <property type="entry name" value="15-HYDROXYPROSTAGLANDIN DEHYDROGENASE [NAD(+)]"/>
    <property type="match status" value="1"/>
</dbReference>
<dbReference type="InterPro" id="IPR002347">
    <property type="entry name" value="SDR_fam"/>
</dbReference>
<sequence length="275" mass="30185">MSMPVAVVTGAASGIGLALTKHLLSRGYRVAMADFNKTEGEKQSAELGENTLFRHTDVSSYEDQAALFKAAFEWGGRRLDVLCANAGIADTQNLFETGSPVRDDGTLEPLDLQTIRVDLDAPIQGVWLFKHYARQNAVPGGKVMITSSAAGFYPMPTNPLYAAAKHALVGFTRSCGSDSPFAKENITVNCICPAFIATNLCPPHMLGLFPKEHITPMSTATKALDTFLDDDSMTGQCVELSLDQLYFRDKIDYPNESQRWLGQESKKFWEDAYKN</sequence>
<evidence type="ECO:0000313" key="4">
    <source>
        <dbReference type="EMBL" id="KAK1763269.1"/>
    </source>
</evidence>
<comment type="caution">
    <text evidence="4">The sequence shown here is derived from an EMBL/GenBank/DDBJ whole genome shotgun (WGS) entry which is preliminary data.</text>
</comment>
<keyword evidence="2" id="KW-0560">Oxidoreductase</keyword>
<dbReference type="PANTHER" id="PTHR44229">
    <property type="entry name" value="15-HYDROXYPROSTAGLANDIN DEHYDROGENASE [NAD(+)]"/>
    <property type="match status" value="1"/>
</dbReference>
<reference evidence="4" key="1">
    <citation type="submission" date="2023-06" db="EMBL/GenBank/DDBJ databases">
        <title>Genome-scale phylogeny and comparative genomics of the fungal order Sordariales.</title>
        <authorList>
            <consortium name="Lawrence Berkeley National Laboratory"/>
            <person name="Hensen N."/>
            <person name="Bonometti L."/>
            <person name="Westerberg I."/>
            <person name="Brannstrom I.O."/>
            <person name="Guillou S."/>
            <person name="Cros-Aarteil S."/>
            <person name="Calhoun S."/>
            <person name="Haridas S."/>
            <person name="Kuo A."/>
            <person name="Mondo S."/>
            <person name="Pangilinan J."/>
            <person name="Riley R."/>
            <person name="Labutti K."/>
            <person name="Andreopoulos B."/>
            <person name="Lipzen A."/>
            <person name="Chen C."/>
            <person name="Yanf M."/>
            <person name="Daum C."/>
            <person name="Ng V."/>
            <person name="Clum A."/>
            <person name="Steindorff A."/>
            <person name="Ohm R."/>
            <person name="Martin F."/>
            <person name="Silar P."/>
            <person name="Natvig D."/>
            <person name="Lalanne C."/>
            <person name="Gautier V."/>
            <person name="Ament-Velasquez S.L."/>
            <person name="Kruys A."/>
            <person name="Hutchinson M.I."/>
            <person name="Powell A.J."/>
            <person name="Barry K."/>
            <person name="Miller A.N."/>
            <person name="Grigoriev I.V."/>
            <person name="Debuchy R."/>
            <person name="Gladieux P."/>
            <person name="Thoren M.H."/>
            <person name="Johannesson H."/>
        </authorList>
    </citation>
    <scope>NUCLEOTIDE SEQUENCE</scope>
    <source>
        <strain evidence="4">8032-3</strain>
    </source>
</reference>
<dbReference type="PRINTS" id="PR00080">
    <property type="entry name" value="SDRFAMILY"/>
</dbReference>
<evidence type="ECO:0000256" key="3">
    <source>
        <dbReference type="RuleBase" id="RU000363"/>
    </source>
</evidence>
<proteinExistence type="inferred from homology"/>
<dbReference type="RefSeq" id="XP_060279482.1">
    <property type="nucleotide sequence ID" value="XM_060429065.1"/>
</dbReference>
<organism evidence="4 5">
    <name type="scientific">Phialemonium atrogriseum</name>
    <dbReference type="NCBI Taxonomy" id="1093897"/>
    <lineage>
        <taxon>Eukaryota</taxon>
        <taxon>Fungi</taxon>
        <taxon>Dikarya</taxon>
        <taxon>Ascomycota</taxon>
        <taxon>Pezizomycotina</taxon>
        <taxon>Sordariomycetes</taxon>
        <taxon>Sordariomycetidae</taxon>
        <taxon>Cephalothecales</taxon>
        <taxon>Cephalothecaceae</taxon>
        <taxon>Phialemonium</taxon>
    </lineage>
</organism>
<dbReference type="AlphaFoldDB" id="A0AAJ0BRR7"/>
<accession>A0AAJ0BRR7</accession>
<gene>
    <name evidence="4" type="ORF">QBC33DRAFT_550274</name>
</gene>
<name>A0AAJ0BRR7_9PEZI</name>
<dbReference type="Pfam" id="PF00106">
    <property type="entry name" value="adh_short"/>
    <property type="match status" value="1"/>
</dbReference>
<evidence type="ECO:0000256" key="1">
    <source>
        <dbReference type="ARBA" id="ARBA00006484"/>
    </source>
</evidence>
<dbReference type="InterPro" id="IPR036291">
    <property type="entry name" value="NAD(P)-bd_dom_sf"/>
</dbReference>
<dbReference type="GO" id="GO:0016616">
    <property type="term" value="F:oxidoreductase activity, acting on the CH-OH group of donors, NAD or NADP as acceptor"/>
    <property type="evidence" value="ECO:0007669"/>
    <property type="project" value="TreeGrafter"/>
</dbReference>
<dbReference type="EMBL" id="MU839029">
    <property type="protein sequence ID" value="KAK1763269.1"/>
    <property type="molecule type" value="Genomic_DNA"/>
</dbReference>
<evidence type="ECO:0008006" key="6">
    <source>
        <dbReference type="Google" id="ProtNLM"/>
    </source>
</evidence>
<evidence type="ECO:0000256" key="2">
    <source>
        <dbReference type="ARBA" id="ARBA00023002"/>
    </source>
</evidence>
<dbReference type="CDD" id="cd05323">
    <property type="entry name" value="ADH_SDR_c_like"/>
    <property type="match status" value="1"/>
</dbReference>
<dbReference type="SUPFAM" id="SSF51735">
    <property type="entry name" value="NAD(P)-binding Rossmann-fold domains"/>
    <property type="match status" value="1"/>
</dbReference>
<comment type="similarity">
    <text evidence="1 3">Belongs to the short-chain dehydrogenases/reductases (SDR) family.</text>
</comment>
<protein>
    <recommendedName>
        <fullName evidence="6">15-hydroxyprostaglandin dehydrogenase</fullName>
    </recommendedName>
</protein>
<dbReference type="GO" id="GO:0005737">
    <property type="term" value="C:cytoplasm"/>
    <property type="evidence" value="ECO:0007669"/>
    <property type="project" value="TreeGrafter"/>
</dbReference>
<dbReference type="Gene3D" id="3.40.50.720">
    <property type="entry name" value="NAD(P)-binding Rossmann-like Domain"/>
    <property type="match status" value="1"/>
</dbReference>
<dbReference type="Proteomes" id="UP001244011">
    <property type="component" value="Unassembled WGS sequence"/>
</dbReference>
<dbReference type="PRINTS" id="PR00081">
    <property type="entry name" value="GDHRDH"/>
</dbReference>
<dbReference type="GeneID" id="85312252"/>
<keyword evidence="5" id="KW-1185">Reference proteome</keyword>